<dbReference type="HOGENOM" id="CLU_001832_5_10_1"/>
<sequence>MGYSRSREIRRWEMRKMKAAGLSVEEAYSDEEGGLVPDLVYKESSSEFLGNKVFDPVLRNKIEIEKPGTEISAVAKRGSVFLSVHPRSYVAPSASGEVDREVSQRLPIESFRDDLMEFVGKHRVIVLVGETGSGKSTQVPKYLYQEGYGDKGIIGCTQPRRAAAISLASTLKREMGCAVGYSIRFDSTTTQDTKIRYMTEGILLQELLADKMLRRYSVVILDEAHERTTNLDISMGLLKLALKERDDLRIIIMSATIEAQKLCNYFGCPAFNIEGRSYPVETRYLSVNVDDYVEWTVKKILYIHENCGEGDILVFVTGRDDVEGVVGIVNHCIRNKCFGEGSEGGRGLKVLPFYSQLPEEMQNRVFQAEKDVRKCIVSTNVAETSLTIPNIGYVIDTGLQKISVYSYDTGESLVTVPISRANADQRTGRAGRTRPGVCYRMYTADTYENDMLPSPVPEIQRTNIHNVVLLLLKHGVHDILGFDFVDRPSEELIQGALLGLHRLGAVCSRGLLTKVGKEMSELRLDPPLARMVLGAAGYGAVNEIASIASMLSVHEVFHRDFDKSSPLCHQGCDFLTLLNIFNAFIRQKNRSEWCNKMKVSEHALKRATETKRAVLMSLREMGVPISSTRSLDKIQRCIISSVHYNVARRRGKGYVCLSNFRACMVHPSSVLADSYSQYIIFYKHLSTRAEYMYCCSNISPQVILEEAGCYYRDRNGVFNIQKHPVIEDGLDREHNPFGSACSLTGARMPGKIALDENLYDRFEKWNESEESDEEPPKKIRRTRI</sequence>
<protein>
    <submittedName>
        <fullName evidence="9">PRE-mRNA SPLICING FACTOR (DEAD box family)</fullName>
    </submittedName>
</protein>
<dbReference type="FunCoup" id="Q8SQQ2">
    <property type="interactions" value="473"/>
</dbReference>
<keyword evidence="10" id="KW-1185">Reference proteome</keyword>
<dbReference type="PROSITE" id="PS00690">
    <property type="entry name" value="DEAH_ATP_HELICASE"/>
    <property type="match status" value="1"/>
</dbReference>
<dbReference type="SUPFAM" id="SSF52540">
    <property type="entry name" value="P-loop containing nucleoside triphosphate hydrolases"/>
    <property type="match status" value="1"/>
</dbReference>
<dbReference type="Pfam" id="PF07717">
    <property type="entry name" value="OB_NTP_bind"/>
    <property type="match status" value="1"/>
</dbReference>
<organism evidence="9 10">
    <name type="scientific">Encephalitozoon cuniculi (strain GB-M1)</name>
    <name type="common">Microsporidian parasite</name>
    <dbReference type="NCBI Taxonomy" id="284813"/>
    <lineage>
        <taxon>Eukaryota</taxon>
        <taxon>Fungi</taxon>
        <taxon>Fungi incertae sedis</taxon>
        <taxon>Microsporidia</taxon>
        <taxon>Unikaryonidae</taxon>
        <taxon>Encephalitozoon</taxon>
    </lineage>
</organism>
<dbReference type="Pfam" id="PF21010">
    <property type="entry name" value="HA2_C"/>
    <property type="match status" value="1"/>
</dbReference>
<evidence type="ECO:0000259" key="8">
    <source>
        <dbReference type="PROSITE" id="PS51194"/>
    </source>
</evidence>
<evidence type="ECO:0000313" key="10">
    <source>
        <dbReference type="Proteomes" id="UP000000819"/>
    </source>
</evidence>
<evidence type="ECO:0000256" key="4">
    <source>
        <dbReference type="ARBA" id="ARBA00022840"/>
    </source>
</evidence>
<reference evidence="9 10" key="1">
    <citation type="journal article" date="2001" name="Nature">
        <title>Genome sequence and gene compaction of the eukaryote parasite Encephalitozoon cuniculi.</title>
        <authorList>
            <person name="Katinka M.D."/>
            <person name="Duprat S."/>
            <person name="Cornillot E."/>
            <person name="Metenier G."/>
            <person name="Thomarat F."/>
            <person name="Prensier G."/>
            <person name="Barbe V."/>
            <person name="Peyretaillade E."/>
            <person name="Brottier P."/>
            <person name="Wincker P."/>
            <person name="Delbac F."/>
            <person name="El Alaoui H."/>
            <person name="Peyret P."/>
            <person name="Saurin W."/>
            <person name="Gouy M."/>
            <person name="Weissenbach J."/>
            <person name="Vivares C.P."/>
        </authorList>
    </citation>
    <scope>NUCLEOTIDE SEQUENCE [LARGE SCALE GENOMIC DNA]</scope>
    <source>
        <strain evidence="9 10">GB-M1</strain>
    </source>
</reference>
<keyword evidence="1" id="KW-0547">Nucleotide-binding</keyword>
<dbReference type="Pfam" id="PF00270">
    <property type="entry name" value="DEAD"/>
    <property type="match status" value="1"/>
</dbReference>
<dbReference type="OrthoDB" id="10253254at2759"/>
<dbReference type="SMART" id="SM00487">
    <property type="entry name" value="DEXDc"/>
    <property type="match status" value="1"/>
</dbReference>
<dbReference type="GO" id="GO:0005524">
    <property type="term" value="F:ATP binding"/>
    <property type="evidence" value="ECO:0007669"/>
    <property type="project" value="UniProtKB-KW"/>
</dbReference>
<dbReference type="Proteomes" id="UP000000819">
    <property type="component" value="Chromosome IX"/>
</dbReference>
<keyword evidence="2" id="KW-0378">Hydrolase</keyword>
<proteinExistence type="inferred from homology"/>
<evidence type="ECO:0000256" key="1">
    <source>
        <dbReference type="ARBA" id="ARBA00022741"/>
    </source>
</evidence>
<dbReference type="InterPro" id="IPR011709">
    <property type="entry name" value="DEAD-box_helicase_OB_fold"/>
</dbReference>
<dbReference type="Pfam" id="PF00271">
    <property type="entry name" value="Helicase_C"/>
    <property type="match status" value="1"/>
</dbReference>
<name>Q8SQQ2_ENCCU</name>
<dbReference type="InterPro" id="IPR001650">
    <property type="entry name" value="Helicase_C-like"/>
</dbReference>
<evidence type="ECO:0000256" key="5">
    <source>
        <dbReference type="ARBA" id="ARBA00038040"/>
    </source>
</evidence>
<dbReference type="STRING" id="284813.Q8SQQ2"/>
<dbReference type="InterPro" id="IPR014001">
    <property type="entry name" value="Helicase_ATP-bd"/>
</dbReference>
<dbReference type="CDD" id="cd17917">
    <property type="entry name" value="DEXHc_RHA-like"/>
    <property type="match status" value="1"/>
</dbReference>
<dbReference type="InterPro" id="IPR027417">
    <property type="entry name" value="P-loop_NTPase"/>
</dbReference>
<dbReference type="PROSITE" id="PS51192">
    <property type="entry name" value="HELICASE_ATP_BIND_1"/>
    <property type="match status" value="1"/>
</dbReference>
<dbReference type="InterPro" id="IPR011545">
    <property type="entry name" value="DEAD/DEAH_box_helicase_dom"/>
</dbReference>
<dbReference type="PANTHER" id="PTHR18934">
    <property type="entry name" value="ATP-DEPENDENT RNA HELICASE"/>
    <property type="match status" value="1"/>
</dbReference>
<feature type="region of interest" description="Disordered" evidence="6">
    <location>
        <begin position="765"/>
        <end position="784"/>
    </location>
</feature>
<reference evidence="9 10" key="2">
    <citation type="journal article" date="2009" name="BMC Genomics">
        <title>Identification of transcriptional signals in Encephalitozoon cuniculi widespread among Microsporidia phylum: support for accurate structural genome annotation.</title>
        <authorList>
            <person name="Peyretaillade E."/>
            <person name="Goncalves O."/>
            <person name="Terrat S."/>
            <person name="Dugat-Bony E."/>
            <person name="Wincker P."/>
            <person name="Cornman R.S."/>
            <person name="Evans J.D."/>
            <person name="Delbac F."/>
            <person name="Peyret P."/>
        </authorList>
    </citation>
    <scope>NUCLEOTIDE SEQUENCE [LARGE SCALE GENOMIC DNA]</scope>
    <source>
        <strain evidence="9 10">GB-M1</strain>
    </source>
</reference>
<dbReference type="GO" id="GO:0004386">
    <property type="term" value="F:helicase activity"/>
    <property type="evidence" value="ECO:0007669"/>
    <property type="project" value="UniProtKB-KW"/>
</dbReference>
<keyword evidence="4" id="KW-0067">ATP-binding</keyword>
<accession>Q8SQQ2</accession>
<dbReference type="EMBL" id="AL590451">
    <property type="protein sequence ID" value="CAD26986.1"/>
    <property type="molecule type" value="Genomic_DNA"/>
</dbReference>
<gene>
    <name evidence="9" type="ordered locus">ECU09_0150</name>
</gene>
<dbReference type="InterPro" id="IPR007502">
    <property type="entry name" value="Helicase-assoc_dom"/>
</dbReference>
<dbReference type="InParanoid" id="Q8SQQ2"/>
<dbReference type="CDD" id="cd18791">
    <property type="entry name" value="SF2_C_RHA"/>
    <property type="match status" value="1"/>
</dbReference>
<comment type="similarity">
    <text evidence="5">Belongs to the DEAD box helicase family. DEAH subfamily. PRP16 sub-subfamily.</text>
</comment>
<feature type="domain" description="Helicase ATP-binding" evidence="7">
    <location>
        <begin position="116"/>
        <end position="275"/>
    </location>
</feature>
<evidence type="ECO:0000259" key="7">
    <source>
        <dbReference type="PROSITE" id="PS51192"/>
    </source>
</evidence>
<dbReference type="KEGG" id="ecu:ECU09_0150"/>
<dbReference type="PANTHER" id="PTHR18934:SF91">
    <property type="entry name" value="PRE-MRNA-SPLICING FACTOR ATP-DEPENDENT RNA HELICASE PRP16"/>
    <property type="match status" value="1"/>
</dbReference>
<dbReference type="Gene3D" id="1.20.120.1080">
    <property type="match status" value="1"/>
</dbReference>
<dbReference type="SMART" id="SM00847">
    <property type="entry name" value="HA2"/>
    <property type="match status" value="1"/>
</dbReference>
<dbReference type="GO" id="GO:1990904">
    <property type="term" value="C:ribonucleoprotein complex"/>
    <property type="evidence" value="ECO:0007669"/>
    <property type="project" value="UniProtKB-ARBA"/>
</dbReference>
<dbReference type="GeneID" id="860351"/>
<dbReference type="VEuPathDB" id="MicrosporidiaDB:ECU09_0150"/>
<dbReference type="SMART" id="SM00490">
    <property type="entry name" value="HELICc"/>
    <property type="match status" value="1"/>
</dbReference>
<dbReference type="GO" id="GO:0003723">
    <property type="term" value="F:RNA binding"/>
    <property type="evidence" value="ECO:0007669"/>
    <property type="project" value="TreeGrafter"/>
</dbReference>
<evidence type="ECO:0000256" key="3">
    <source>
        <dbReference type="ARBA" id="ARBA00022806"/>
    </source>
</evidence>
<keyword evidence="3" id="KW-0347">Helicase</keyword>
<dbReference type="Gene3D" id="3.40.50.300">
    <property type="entry name" value="P-loop containing nucleotide triphosphate hydrolases"/>
    <property type="match status" value="2"/>
</dbReference>
<dbReference type="RefSeq" id="NP_001402267.1">
    <property type="nucleotide sequence ID" value="NM_001415315.1"/>
</dbReference>
<dbReference type="PROSITE" id="PS51194">
    <property type="entry name" value="HELICASE_CTER"/>
    <property type="match status" value="1"/>
</dbReference>
<evidence type="ECO:0000256" key="2">
    <source>
        <dbReference type="ARBA" id="ARBA00022801"/>
    </source>
</evidence>
<dbReference type="InterPro" id="IPR002464">
    <property type="entry name" value="DNA/RNA_helicase_DEAH_CS"/>
</dbReference>
<evidence type="ECO:0000313" key="9">
    <source>
        <dbReference type="EMBL" id="CAD26986.1"/>
    </source>
</evidence>
<feature type="domain" description="Helicase C-terminal" evidence="8">
    <location>
        <begin position="288"/>
        <end position="475"/>
    </location>
</feature>
<evidence type="ECO:0000256" key="6">
    <source>
        <dbReference type="SAM" id="MobiDB-lite"/>
    </source>
</evidence>
<dbReference type="AlphaFoldDB" id="Q8SQQ2"/>
<dbReference type="GO" id="GO:0016787">
    <property type="term" value="F:hydrolase activity"/>
    <property type="evidence" value="ECO:0007669"/>
    <property type="project" value="UniProtKB-KW"/>
</dbReference>